<organism evidence="1 2">
    <name type="scientific">Zarea fungicola</name>
    <dbReference type="NCBI Taxonomy" id="93591"/>
    <lineage>
        <taxon>Eukaryota</taxon>
        <taxon>Fungi</taxon>
        <taxon>Dikarya</taxon>
        <taxon>Ascomycota</taxon>
        <taxon>Pezizomycotina</taxon>
        <taxon>Sordariomycetes</taxon>
        <taxon>Hypocreomycetidae</taxon>
        <taxon>Hypocreales</taxon>
        <taxon>Cordycipitaceae</taxon>
        <taxon>Zarea</taxon>
    </lineage>
</organism>
<proteinExistence type="predicted"/>
<reference evidence="1" key="1">
    <citation type="submission" date="2022-08" db="EMBL/GenBank/DDBJ databases">
        <title>Genome Sequence of Lecanicillium fungicola.</title>
        <authorList>
            <person name="Buettner E."/>
        </authorList>
    </citation>
    <scope>NUCLEOTIDE SEQUENCE</scope>
    <source>
        <strain evidence="1">Babe33</strain>
    </source>
</reference>
<accession>A0ACC1NY46</accession>
<evidence type="ECO:0000313" key="2">
    <source>
        <dbReference type="Proteomes" id="UP001143910"/>
    </source>
</evidence>
<comment type="caution">
    <text evidence="1">The sequence shown here is derived from an EMBL/GenBank/DDBJ whole genome shotgun (WGS) entry which is preliminary data.</text>
</comment>
<name>A0ACC1NY46_9HYPO</name>
<keyword evidence="2" id="KW-1185">Reference proteome</keyword>
<evidence type="ECO:0000313" key="1">
    <source>
        <dbReference type="EMBL" id="KAJ2983708.1"/>
    </source>
</evidence>
<dbReference type="Proteomes" id="UP001143910">
    <property type="component" value="Unassembled WGS sequence"/>
</dbReference>
<sequence length="1356" mass="153720">MAKSKPNFRLSGIPAEYQSKKDVHLLVQRILAIDVSPGELHIKSLAPSPYRPEYNVATFYFENTPPQLLDETKTWWRFPAGDDADSEALTLDTHFHGFTPLQQAINGDFSMDVVAISGLNGHAFGSFKDRGSSFMWLRDALPKDLPSARILIYGYDTKLLESESTQNMIDIGRKLERQLRLIRKPKQDRPIIFIGHSVGGLVIKQAVIEHLEGGHTDTSMLNFISAFLFFGVPHIGMNIKPFRPMVKENPNRSFLESLDKTSAFLQCQNRPFKTALEVRSPEVIAFYETERSQTPEEVNNIWFLTGPYEVSVEEHSATWHSTQKYPITRSHSESVKFQSNHDQDYLYVLDILRQLASKQRPVVGLLEARRPAPIQLSEDHKACLQSLAFSEQESGYHKVHSAQDTCQWLFENEQFKQWMTEPGSLFWIRGVPGAGKSVLMKSATRMMQCSQSRSAVVHFFCQGIGTPLQKTPVGVFRALLNSLLQFFPDHLDRLKATFQERQTRFGPNKWEWDEDELRQVMFDALTSSTKSQPIIIFVDALDECGETPARQLIEFFRRIEDAAQDEGASVKICFSSRSYPNLGLSEIPGISVEEYNRKDIRTVVRRSLLEITPIKIRQEIESKILSKARGVFQWAVLVANGVAQKDRDGVRDDELFKIVDNIPEGLDQLYTTIINGVRPVEKYQAFKLLRWILSSMRPLAARELRDALATDADMDRTSISELQRHPSWIEDFGKFERHIQTLSRGLVQLQTRKQGREYGLNDDSKPSDEDTPRDEDEFDNRGEFDNDGDSDSGGESDSEGEYYSESESDDCWKREAQFIHQSVADYLQNKPAQLSMHCPHPPHVQTSQSDIAHFELSRSCIKYIKLEATGESADNSSSRSSPEPGLAQYAAQSFLYHIQQVEQRGICQCDLASLFQGEFLYNLESLWEIYKDDGLPDFDLRARDFWGSLLDKGTPLRTLLATGSKTAVSQYIQSNDALLGDCDTEGNTPLHLAIIWRHQEIALLILSASTPATVPNPQVISTTQAAAADGQKQGTESQLGRYDWMHFTNMHGQTPLACAAQIGDDKVVQQLLQLGKASVDVRDNYGRTPLSWAAANLHVPIIELLLEVDGINLENKDQRGDTPLNLAVKPTEGFLPRLPSRDSRVYSDLQQARLKFLHVEENLRYLEQLQSTFSPAQEAFLIERVTAIEQDMQAIQSLMPQIQAKIQELSQEHPIQVTELQQLQQDDIHLILSNEQQMILFRHELCSQLQLSMDKKRLSKETMKSISVQQCQVVKLLVDKGANVEAMDDDGHTPLWWADRLGEERLTELLQNAPGCSRHRGSYSPPDVAVANQNTPKRSAEEPAEGDGERFRGRHI</sequence>
<protein>
    <submittedName>
        <fullName evidence="1">Uncharacterized protein</fullName>
    </submittedName>
</protein>
<dbReference type="EMBL" id="JANJQO010000019">
    <property type="protein sequence ID" value="KAJ2983708.1"/>
    <property type="molecule type" value="Genomic_DNA"/>
</dbReference>
<gene>
    <name evidence="1" type="ORF">NQ176_g500</name>
</gene>